<keyword evidence="2" id="KW-1185">Reference proteome</keyword>
<dbReference type="RefSeq" id="WP_119496579.1">
    <property type="nucleotide sequence ID" value="NZ_NRJH01000014.1"/>
</dbReference>
<protein>
    <submittedName>
        <fullName evidence="1">Uncharacterized protein</fullName>
    </submittedName>
</protein>
<gene>
    <name evidence="1" type="ORF">CJP74_01850</name>
</gene>
<dbReference type="AlphaFoldDB" id="A0A3A1YBB7"/>
<dbReference type="Proteomes" id="UP000266258">
    <property type="component" value="Unassembled WGS sequence"/>
</dbReference>
<comment type="caution">
    <text evidence="1">The sequence shown here is derived from an EMBL/GenBank/DDBJ whole genome shotgun (WGS) entry which is preliminary data.</text>
</comment>
<sequence>MAKETIERNFSRTFFAANVQVLNTTYKYAQPALGYSYVFTQSTLNSATRATNRSHTVYGRVYSQVANQVLVGVEASVRRTDNDSNTTGTKSKTTVTNYGVFAKYSF</sequence>
<evidence type="ECO:0000313" key="1">
    <source>
        <dbReference type="EMBL" id="RIY33494.1"/>
    </source>
</evidence>
<dbReference type="EMBL" id="NRJH01000014">
    <property type="protein sequence ID" value="RIY33494.1"/>
    <property type="molecule type" value="Genomic_DNA"/>
</dbReference>
<accession>A0A3A1YBB7</accession>
<evidence type="ECO:0000313" key="2">
    <source>
        <dbReference type="Proteomes" id="UP000266258"/>
    </source>
</evidence>
<organism evidence="1 2">
    <name type="scientific">Psittacicella melopsittaci</name>
    <dbReference type="NCBI Taxonomy" id="2028576"/>
    <lineage>
        <taxon>Bacteria</taxon>
        <taxon>Pseudomonadati</taxon>
        <taxon>Pseudomonadota</taxon>
        <taxon>Gammaproteobacteria</taxon>
        <taxon>Pasteurellales</taxon>
        <taxon>Psittacicellaceae</taxon>
        <taxon>Psittacicella</taxon>
    </lineage>
</organism>
<reference evidence="1 2" key="1">
    <citation type="submission" date="2017-08" db="EMBL/GenBank/DDBJ databases">
        <title>Reclassification of Bisgaard taxon 37 and 44.</title>
        <authorList>
            <person name="Christensen H."/>
        </authorList>
    </citation>
    <scope>NUCLEOTIDE SEQUENCE [LARGE SCALE GENOMIC DNA]</scope>
    <source>
        <strain evidence="1 2">B96_4</strain>
    </source>
</reference>
<name>A0A3A1YBB7_9GAMM</name>
<proteinExistence type="predicted"/>